<protein>
    <recommendedName>
        <fullName evidence="4">Winged helix DNA-binding domain-containing protein</fullName>
    </recommendedName>
</protein>
<gene>
    <name evidence="2" type="ORF">BS329_08830</name>
</gene>
<dbReference type="RefSeq" id="WP_076157803.1">
    <property type="nucleotide sequence ID" value="NZ_JBEZVB010000060.1"/>
</dbReference>
<dbReference type="AlphaFoldDB" id="A0A1R0KZ26"/>
<proteinExistence type="predicted"/>
<evidence type="ECO:0000313" key="2">
    <source>
        <dbReference type="EMBL" id="OLZ54611.1"/>
    </source>
</evidence>
<dbReference type="OrthoDB" id="5495411at2"/>
<dbReference type="InterPro" id="IPR009351">
    <property type="entry name" value="AlkZ-like"/>
</dbReference>
<dbReference type="Pfam" id="PF06224">
    <property type="entry name" value="AlkZ-like"/>
    <property type="match status" value="1"/>
</dbReference>
<evidence type="ECO:0000313" key="3">
    <source>
        <dbReference type="Proteomes" id="UP000187486"/>
    </source>
</evidence>
<dbReference type="STRING" id="76021.BS329_08830"/>
<name>A0A1R0KZ26_9PSEU</name>
<comment type="caution">
    <text evidence="2">The sequence shown here is derived from an EMBL/GenBank/DDBJ whole genome shotgun (WGS) entry which is preliminary data.</text>
</comment>
<evidence type="ECO:0008006" key="4">
    <source>
        <dbReference type="Google" id="ProtNLM"/>
    </source>
</evidence>
<feature type="region of interest" description="Disordered" evidence="1">
    <location>
        <begin position="303"/>
        <end position="325"/>
    </location>
</feature>
<dbReference type="Proteomes" id="UP000187486">
    <property type="component" value="Unassembled WGS sequence"/>
</dbReference>
<reference evidence="2 3" key="1">
    <citation type="submission" date="2016-01" db="EMBL/GenBank/DDBJ databases">
        <title>Amycolatopsis coloradensis genome sequencing and assembly.</title>
        <authorList>
            <person name="Mayilraj S."/>
        </authorList>
    </citation>
    <scope>NUCLEOTIDE SEQUENCE [LARGE SCALE GENOMIC DNA]</scope>
    <source>
        <strain evidence="2 3">DSM 44225</strain>
    </source>
</reference>
<sequence>MTAEISLDKLRAWWSHRQGLDGSLTGSSPEEVLSRAGWARSVGGCSPYLGFFARAGLDREVVDKAVANLDVHELPSARGCTYILPKEDFALGLTVGSGAPEGELAAAGKHLGVTTKEINRLCDSVVSALESASEPLDAAGLRDVVGEEIRNLGAEGKKRGQTTTLPLALGLLQSRGRIRRVPVNGRLDQQRFGYVPWTPSPLDGDGPDMDTQRTELARRYFSWAAPASLKHFRWFSGLTAAAAKKAIEPLDLEPVGDTDLLLPAEFSGEFEKFTVPRKPSYALVAGIDGIHLLHRELSRLLDPEDAARHSPGGKPGRTLGDETDPQCPIVVDRGRVVGLWEYDVDAGEIVCQSFVKPDAALKKAIAGTENYVRDQLGDARMTSLDSPKSRAPRIADLRAAG</sequence>
<organism evidence="2 3">
    <name type="scientific">Amycolatopsis coloradensis</name>
    <dbReference type="NCBI Taxonomy" id="76021"/>
    <lineage>
        <taxon>Bacteria</taxon>
        <taxon>Bacillati</taxon>
        <taxon>Actinomycetota</taxon>
        <taxon>Actinomycetes</taxon>
        <taxon>Pseudonocardiales</taxon>
        <taxon>Pseudonocardiaceae</taxon>
        <taxon>Amycolatopsis</taxon>
    </lineage>
</organism>
<dbReference type="PANTHER" id="PTHR38479:SF2">
    <property type="entry name" value="WINGED HELIX DNA-BINDING DOMAIN-CONTAINING PROTEIN"/>
    <property type="match status" value="1"/>
</dbReference>
<feature type="region of interest" description="Disordered" evidence="1">
    <location>
        <begin position="382"/>
        <end position="401"/>
    </location>
</feature>
<keyword evidence="3" id="KW-1185">Reference proteome</keyword>
<accession>A0A1R0KZ26</accession>
<dbReference type="PANTHER" id="PTHR38479">
    <property type="entry name" value="LMO0824 PROTEIN"/>
    <property type="match status" value="1"/>
</dbReference>
<evidence type="ECO:0000256" key="1">
    <source>
        <dbReference type="SAM" id="MobiDB-lite"/>
    </source>
</evidence>
<dbReference type="EMBL" id="MQUQ01000004">
    <property type="protein sequence ID" value="OLZ54611.1"/>
    <property type="molecule type" value="Genomic_DNA"/>
</dbReference>